<dbReference type="GO" id="GO:0003681">
    <property type="term" value="F:bent DNA binding"/>
    <property type="evidence" value="ECO:0007669"/>
    <property type="project" value="TreeGrafter"/>
</dbReference>
<dbReference type="InterPro" id="IPR027444">
    <property type="entry name" value="H-NS_C_dom"/>
</dbReference>
<dbReference type="GO" id="GO:0009295">
    <property type="term" value="C:nucleoid"/>
    <property type="evidence" value="ECO:0007669"/>
    <property type="project" value="UniProtKB-SubCell"/>
</dbReference>
<evidence type="ECO:0000256" key="3">
    <source>
        <dbReference type="ARBA" id="ARBA00022490"/>
    </source>
</evidence>
<feature type="domain" description="DNA-binding protein H-NS-like C-terminal" evidence="7">
    <location>
        <begin position="73"/>
        <end position="117"/>
    </location>
</feature>
<feature type="coiled-coil region" evidence="5">
    <location>
        <begin position="9"/>
        <end position="36"/>
    </location>
</feature>
<comment type="similarity">
    <text evidence="2">Belongs to the histone-like protein H-NS family.</text>
</comment>
<dbReference type="EMBL" id="JABBZE010000001">
    <property type="protein sequence ID" value="NMU88285.1"/>
    <property type="molecule type" value="Genomic_DNA"/>
</dbReference>
<keyword evidence="4" id="KW-0238">DNA-binding</keyword>
<sequence>MELRMDIALKNIDAQIKSLQQEQERLMATLRRTEEVRKIIVLMRDTAITPQEVAEAFGARRSAKPKARNPNKGRARGPVAAKYRHPTTGEIWSGRGRTPRWLVAEEGAGRSREEYRLQPPQ</sequence>
<dbReference type="SMART" id="SM00528">
    <property type="entry name" value="HNS"/>
    <property type="match status" value="1"/>
</dbReference>
<dbReference type="GO" id="GO:0000976">
    <property type="term" value="F:transcription cis-regulatory region binding"/>
    <property type="evidence" value="ECO:0007669"/>
    <property type="project" value="TreeGrafter"/>
</dbReference>
<dbReference type="Gene3D" id="4.10.430.10">
    <property type="entry name" value="Histone-like protein H-NS, C-terminal domain"/>
    <property type="match status" value="1"/>
</dbReference>
<evidence type="ECO:0000256" key="5">
    <source>
        <dbReference type="SAM" id="Coils"/>
    </source>
</evidence>
<gene>
    <name evidence="8" type="ORF">HGQ98_00065</name>
</gene>
<evidence type="ECO:0000256" key="4">
    <source>
        <dbReference type="ARBA" id="ARBA00023125"/>
    </source>
</evidence>
<feature type="region of interest" description="Disordered" evidence="6">
    <location>
        <begin position="56"/>
        <end position="94"/>
    </location>
</feature>
<evidence type="ECO:0000313" key="9">
    <source>
        <dbReference type="Proteomes" id="UP000542405"/>
    </source>
</evidence>
<keyword evidence="5" id="KW-0175">Coiled coil</keyword>
<dbReference type="PANTHER" id="PTHR38097">
    <property type="match status" value="1"/>
</dbReference>
<evidence type="ECO:0000313" key="8">
    <source>
        <dbReference type="EMBL" id="NMU88285.1"/>
    </source>
</evidence>
<name>A0A848NF76_9BURK</name>
<feature type="compositionally biased region" description="Basic residues" evidence="6">
    <location>
        <begin position="61"/>
        <end position="75"/>
    </location>
</feature>
<protein>
    <submittedName>
        <fullName evidence="8">H-NS histone family protein</fullName>
    </submittedName>
</protein>
<evidence type="ECO:0000256" key="6">
    <source>
        <dbReference type="SAM" id="MobiDB-lite"/>
    </source>
</evidence>
<dbReference type="Pfam" id="PF00816">
    <property type="entry name" value="Histone_HNS"/>
    <property type="match status" value="1"/>
</dbReference>
<accession>A0A848NF76</accession>
<evidence type="ECO:0000256" key="2">
    <source>
        <dbReference type="ARBA" id="ARBA00010610"/>
    </source>
</evidence>
<dbReference type="GO" id="GO:0005829">
    <property type="term" value="C:cytosol"/>
    <property type="evidence" value="ECO:0007669"/>
    <property type="project" value="TreeGrafter"/>
</dbReference>
<proteinExistence type="inferred from homology"/>
<comment type="caution">
    <text evidence="8">The sequence shown here is derived from an EMBL/GenBank/DDBJ whole genome shotgun (WGS) entry which is preliminary data.</text>
</comment>
<keyword evidence="3" id="KW-0963">Cytoplasm</keyword>
<dbReference type="SUPFAM" id="SSF81273">
    <property type="entry name" value="H-NS histone-like proteins"/>
    <property type="match status" value="1"/>
</dbReference>
<dbReference type="GO" id="GO:0003680">
    <property type="term" value="F:minor groove of adenine-thymine-rich DNA binding"/>
    <property type="evidence" value="ECO:0007669"/>
    <property type="project" value="TreeGrafter"/>
</dbReference>
<dbReference type="PANTHER" id="PTHR38097:SF2">
    <property type="entry name" value="DNA-BINDING PROTEIN STPA"/>
    <property type="match status" value="1"/>
</dbReference>
<dbReference type="AlphaFoldDB" id="A0A848NF76"/>
<dbReference type="GO" id="GO:0001217">
    <property type="term" value="F:DNA-binding transcription repressor activity"/>
    <property type="evidence" value="ECO:0007669"/>
    <property type="project" value="TreeGrafter"/>
</dbReference>
<dbReference type="Proteomes" id="UP000542405">
    <property type="component" value="Unassembled WGS sequence"/>
</dbReference>
<dbReference type="GO" id="GO:0032993">
    <property type="term" value="C:protein-DNA complex"/>
    <property type="evidence" value="ECO:0007669"/>
    <property type="project" value="TreeGrafter"/>
</dbReference>
<dbReference type="InterPro" id="IPR037150">
    <property type="entry name" value="H-NS_C_dom_sf"/>
</dbReference>
<evidence type="ECO:0000256" key="1">
    <source>
        <dbReference type="ARBA" id="ARBA00004453"/>
    </source>
</evidence>
<reference evidence="8 9" key="1">
    <citation type="submission" date="2020-04" db="EMBL/GenBank/DDBJ databases">
        <title>Achromobacter ruhlandii genome sequencing and assembly.</title>
        <authorList>
            <person name="Martins R.C.R."/>
            <person name="Perdigao-Neto L.V."/>
            <person name="Levin A.S.S."/>
            <person name="Costa S.F."/>
        </authorList>
    </citation>
    <scope>NUCLEOTIDE SEQUENCE [LARGE SCALE GENOMIC DNA]</scope>
    <source>
        <strain evidence="8 9">9035ralo</strain>
    </source>
</reference>
<evidence type="ECO:0000259" key="7">
    <source>
        <dbReference type="SMART" id="SM00528"/>
    </source>
</evidence>
<organism evidence="8 9">
    <name type="scientific">Achromobacter ruhlandii</name>
    <dbReference type="NCBI Taxonomy" id="72557"/>
    <lineage>
        <taxon>Bacteria</taxon>
        <taxon>Pseudomonadati</taxon>
        <taxon>Pseudomonadota</taxon>
        <taxon>Betaproteobacteria</taxon>
        <taxon>Burkholderiales</taxon>
        <taxon>Alcaligenaceae</taxon>
        <taxon>Achromobacter</taxon>
    </lineage>
</organism>
<comment type="subcellular location">
    <subcellularLocation>
        <location evidence="1">Cytoplasm</location>
        <location evidence="1">Nucleoid</location>
    </subcellularLocation>
</comment>